<dbReference type="Proteomes" id="UP001271007">
    <property type="component" value="Unassembled WGS sequence"/>
</dbReference>
<reference evidence="6" key="1">
    <citation type="submission" date="2023-04" db="EMBL/GenBank/DDBJ databases">
        <title>Black Yeasts Isolated from many extreme environments.</title>
        <authorList>
            <person name="Coleine C."/>
            <person name="Stajich J.E."/>
            <person name="Selbmann L."/>
        </authorList>
    </citation>
    <scope>NUCLEOTIDE SEQUENCE</scope>
    <source>
        <strain evidence="6">CCFEE 5312</strain>
    </source>
</reference>
<evidence type="ECO:0000256" key="1">
    <source>
        <dbReference type="ARBA" id="ARBA00022723"/>
    </source>
</evidence>
<gene>
    <name evidence="6" type="ORF">LTR09_008247</name>
</gene>
<evidence type="ECO:0000313" key="6">
    <source>
        <dbReference type="EMBL" id="KAK3050607.1"/>
    </source>
</evidence>
<keyword evidence="1" id="KW-0479">Metal-binding</keyword>
<sequence>MAAPIPGNCKGCGISTTKKCSGCSEGVDMEGLTTSTHYCSTECQQADFAVHKGECRKANNRKQLYRGAQFLQSVFYAFREEAFDVSMTQIQVVGGKLHTREAATAFHHPAFYAFPNNLIATADDKKAVLTMLCCFEPAAAMHQLVKKAFAGICSNTIGIVEVDVLVKRAHHRIVRHTALGIDNKTYHHSLMQVTLNDRSEFVLDLAGAQYGHYRAAAPWDNYINTYCEGGKIYRMFGSGHESLQKVIAGTEDLGPKNDPRIVAMLGHVSKVMHETVNAWEQSNNTTLAATLKLKLPEYTAGTATLLEDIVQELRACMVWWKSTQGPTAAQAKAWSTDRVEQAYAAYS</sequence>
<keyword evidence="7" id="KW-1185">Reference proteome</keyword>
<protein>
    <recommendedName>
        <fullName evidence="5">MYND-type domain-containing protein</fullName>
    </recommendedName>
</protein>
<name>A0AAJ0GAE0_9PEZI</name>
<keyword evidence="3" id="KW-0862">Zinc</keyword>
<dbReference type="AlphaFoldDB" id="A0AAJ0GAE0"/>
<dbReference type="PROSITE" id="PS50865">
    <property type="entry name" value="ZF_MYND_2"/>
    <property type="match status" value="1"/>
</dbReference>
<accession>A0AAJ0GAE0</accession>
<dbReference type="InterPro" id="IPR002893">
    <property type="entry name" value="Znf_MYND"/>
</dbReference>
<evidence type="ECO:0000256" key="3">
    <source>
        <dbReference type="ARBA" id="ARBA00022833"/>
    </source>
</evidence>
<evidence type="ECO:0000313" key="7">
    <source>
        <dbReference type="Proteomes" id="UP001271007"/>
    </source>
</evidence>
<comment type="caution">
    <text evidence="6">The sequence shown here is derived from an EMBL/GenBank/DDBJ whole genome shotgun (WGS) entry which is preliminary data.</text>
</comment>
<dbReference type="SUPFAM" id="SSF144232">
    <property type="entry name" value="HIT/MYND zinc finger-like"/>
    <property type="match status" value="1"/>
</dbReference>
<proteinExistence type="predicted"/>
<dbReference type="GO" id="GO:0008270">
    <property type="term" value="F:zinc ion binding"/>
    <property type="evidence" value="ECO:0007669"/>
    <property type="project" value="UniProtKB-KW"/>
</dbReference>
<feature type="domain" description="MYND-type" evidence="5">
    <location>
        <begin position="9"/>
        <end position="55"/>
    </location>
</feature>
<evidence type="ECO:0000256" key="2">
    <source>
        <dbReference type="ARBA" id="ARBA00022771"/>
    </source>
</evidence>
<organism evidence="6 7">
    <name type="scientific">Extremus antarcticus</name>
    <dbReference type="NCBI Taxonomy" id="702011"/>
    <lineage>
        <taxon>Eukaryota</taxon>
        <taxon>Fungi</taxon>
        <taxon>Dikarya</taxon>
        <taxon>Ascomycota</taxon>
        <taxon>Pezizomycotina</taxon>
        <taxon>Dothideomycetes</taxon>
        <taxon>Dothideomycetidae</taxon>
        <taxon>Mycosphaerellales</taxon>
        <taxon>Extremaceae</taxon>
        <taxon>Extremus</taxon>
    </lineage>
</organism>
<evidence type="ECO:0000256" key="4">
    <source>
        <dbReference type="PROSITE-ProRule" id="PRU00134"/>
    </source>
</evidence>
<dbReference type="Gene3D" id="6.10.140.2220">
    <property type="match status" value="1"/>
</dbReference>
<dbReference type="EMBL" id="JAWDJX010000031">
    <property type="protein sequence ID" value="KAK3050607.1"/>
    <property type="molecule type" value="Genomic_DNA"/>
</dbReference>
<keyword evidence="2 4" id="KW-0863">Zinc-finger</keyword>
<dbReference type="Pfam" id="PF01753">
    <property type="entry name" value="zf-MYND"/>
    <property type="match status" value="1"/>
</dbReference>
<evidence type="ECO:0000259" key="5">
    <source>
        <dbReference type="PROSITE" id="PS50865"/>
    </source>
</evidence>